<dbReference type="Proteomes" id="UP000187203">
    <property type="component" value="Unassembled WGS sequence"/>
</dbReference>
<dbReference type="EMBL" id="AWUE01014268">
    <property type="protein sequence ID" value="OMP04315.1"/>
    <property type="molecule type" value="Genomic_DNA"/>
</dbReference>
<name>A0A1R3KB47_9ROSI</name>
<reference evidence="2" key="1">
    <citation type="submission" date="2013-09" db="EMBL/GenBank/DDBJ databases">
        <title>Corchorus olitorius genome sequencing.</title>
        <authorList>
            <person name="Alam M."/>
            <person name="Haque M.S."/>
            <person name="Islam M.S."/>
            <person name="Emdad E.M."/>
            <person name="Islam M.M."/>
            <person name="Ahmed B."/>
            <person name="Halim A."/>
            <person name="Hossen Q.M.M."/>
            <person name="Hossain M.Z."/>
            <person name="Ahmed R."/>
            <person name="Khan M.M."/>
            <person name="Islam R."/>
            <person name="Rashid M.M."/>
            <person name="Khan S.A."/>
            <person name="Rahman M.S."/>
            <person name="Alam M."/>
            <person name="Yahiya A.S."/>
            <person name="Khan M.S."/>
            <person name="Azam M.S."/>
            <person name="Haque T."/>
            <person name="Lashkar M.Z.H."/>
            <person name="Akhand A.I."/>
            <person name="Morshed G."/>
            <person name="Roy S."/>
            <person name="Uddin K.S."/>
            <person name="Rabeya T."/>
            <person name="Hossain A.S."/>
            <person name="Chowdhury A."/>
            <person name="Snigdha A.R."/>
            <person name="Mortoza M.S."/>
            <person name="Matin S.A."/>
            <person name="Hoque S.M.E."/>
            <person name="Islam M.K."/>
            <person name="Roy D.K."/>
            <person name="Haider R."/>
            <person name="Moosa M.M."/>
            <person name="Elias S.M."/>
            <person name="Hasan A.M."/>
            <person name="Jahan S."/>
            <person name="Shafiuddin M."/>
            <person name="Mahmood N."/>
            <person name="Shommy N.S."/>
        </authorList>
    </citation>
    <scope>NUCLEOTIDE SEQUENCE [LARGE SCALE GENOMIC DNA]</scope>
    <source>
        <strain evidence="2">cv. O-4</strain>
    </source>
</reference>
<gene>
    <name evidence="1" type="ORF">COLO4_09769</name>
</gene>
<comment type="caution">
    <text evidence="1">The sequence shown here is derived from an EMBL/GenBank/DDBJ whole genome shotgun (WGS) entry which is preliminary data.</text>
</comment>
<organism evidence="1 2">
    <name type="scientific">Corchorus olitorius</name>
    <dbReference type="NCBI Taxonomy" id="93759"/>
    <lineage>
        <taxon>Eukaryota</taxon>
        <taxon>Viridiplantae</taxon>
        <taxon>Streptophyta</taxon>
        <taxon>Embryophyta</taxon>
        <taxon>Tracheophyta</taxon>
        <taxon>Spermatophyta</taxon>
        <taxon>Magnoliopsida</taxon>
        <taxon>eudicotyledons</taxon>
        <taxon>Gunneridae</taxon>
        <taxon>Pentapetalae</taxon>
        <taxon>rosids</taxon>
        <taxon>malvids</taxon>
        <taxon>Malvales</taxon>
        <taxon>Malvaceae</taxon>
        <taxon>Grewioideae</taxon>
        <taxon>Apeibeae</taxon>
        <taxon>Corchorus</taxon>
    </lineage>
</organism>
<evidence type="ECO:0000313" key="1">
    <source>
        <dbReference type="EMBL" id="OMP04315.1"/>
    </source>
</evidence>
<protein>
    <submittedName>
        <fullName evidence="1">Uncharacterized protein</fullName>
    </submittedName>
</protein>
<sequence length="90" mass="10190">MLIEVYREDNEIWVTVRDDIIKGEVFKEAREIDDIFKLIVGDQHAAAGFRDNLFYRLKKTAINKGLKGLFDTVVQAQEDAVAPSYNGSIG</sequence>
<keyword evidence="2" id="KW-1185">Reference proteome</keyword>
<proteinExistence type="predicted"/>
<dbReference type="AlphaFoldDB" id="A0A1R3KB47"/>
<evidence type="ECO:0000313" key="2">
    <source>
        <dbReference type="Proteomes" id="UP000187203"/>
    </source>
</evidence>
<accession>A0A1R3KB47</accession>